<dbReference type="VEuPathDB" id="FungiDB:ASPBRDRAFT_29082"/>
<evidence type="ECO:0000256" key="1">
    <source>
        <dbReference type="SAM" id="SignalP"/>
    </source>
</evidence>
<evidence type="ECO:0000313" key="2">
    <source>
        <dbReference type="EMBL" id="OJJ73918.1"/>
    </source>
</evidence>
<accession>A0A1L9UQD4</accession>
<feature type="signal peptide" evidence="1">
    <location>
        <begin position="1"/>
        <end position="23"/>
    </location>
</feature>
<dbReference type="RefSeq" id="XP_067481166.1">
    <property type="nucleotide sequence ID" value="XM_067622611.1"/>
</dbReference>
<sequence length="169" mass="17546">MPKLSTLIISVLSIFILAGVVSATVLPRNFGREITAPYCEDKTGRLVPTMRRDVQDNYDVGIEDISDSAQNELAAPLCNDNSQCNLGQICNRGFCVAGSVAANAPQTGAGVPSAPNAARADASAGVASSGREGAGASEMCEKVGLTTPIEALCGWDYVSVSEQNEGKHL</sequence>
<dbReference type="Proteomes" id="UP000184499">
    <property type="component" value="Unassembled WGS sequence"/>
</dbReference>
<protein>
    <submittedName>
        <fullName evidence="2">Uncharacterized protein</fullName>
    </submittedName>
</protein>
<keyword evidence="1" id="KW-0732">Signal</keyword>
<dbReference type="STRING" id="767769.A0A1L9UQD4"/>
<reference evidence="3" key="1">
    <citation type="journal article" date="2017" name="Genome Biol.">
        <title>Comparative genomics reveals high biological diversity and specific adaptations in the industrially and medically important fungal genus Aspergillus.</title>
        <authorList>
            <person name="de Vries R.P."/>
            <person name="Riley R."/>
            <person name="Wiebenga A."/>
            <person name="Aguilar-Osorio G."/>
            <person name="Amillis S."/>
            <person name="Uchima C.A."/>
            <person name="Anderluh G."/>
            <person name="Asadollahi M."/>
            <person name="Askin M."/>
            <person name="Barry K."/>
            <person name="Battaglia E."/>
            <person name="Bayram O."/>
            <person name="Benocci T."/>
            <person name="Braus-Stromeyer S.A."/>
            <person name="Caldana C."/>
            <person name="Canovas D."/>
            <person name="Cerqueira G.C."/>
            <person name="Chen F."/>
            <person name="Chen W."/>
            <person name="Choi C."/>
            <person name="Clum A."/>
            <person name="Dos Santos R.A."/>
            <person name="Damasio A.R."/>
            <person name="Diallinas G."/>
            <person name="Emri T."/>
            <person name="Fekete E."/>
            <person name="Flipphi M."/>
            <person name="Freyberg S."/>
            <person name="Gallo A."/>
            <person name="Gournas C."/>
            <person name="Habgood R."/>
            <person name="Hainaut M."/>
            <person name="Harispe M.L."/>
            <person name="Henrissat B."/>
            <person name="Hilden K.S."/>
            <person name="Hope R."/>
            <person name="Hossain A."/>
            <person name="Karabika E."/>
            <person name="Karaffa L."/>
            <person name="Karanyi Z."/>
            <person name="Krasevec N."/>
            <person name="Kuo A."/>
            <person name="Kusch H."/>
            <person name="LaButti K."/>
            <person name="Lagendijk E.L."/>
            <person name="Lapidus A."/>
            <person name="Levasseur A."/>
            <person name="Lindquist E."/>
            <person name="Lipzen A."/>
            <person name="Logrieco A.F."/>
            <person name="MacCabe A."/>
            <person name="Maekelae M.R."/>
            <person name="Malavazi I."/>
            <person name="Melin P."/>
            <person name="Meyer V."/>
            <person name="Mielnichuk N."/>
            <person name="Miskei M."/>
            <person name="Molnar A.P."/>
            <person name="Mule G."/>
            <person name="Ngan C.Y."/>
            <person name="Orejas M."/>
            <person name="Orosz E."/>
            <person name="Ouedraogo J.P."/>
            <person name="Overkamp K.M."/>
            <person name="Park H.-S."/>
            <person name="Perrone G."/>
            <person name="Piumi F."/>
            <person name="Punt P.J."/>
            <person name="Ram A.F."/>
            <person name="Ramon A."/>
            <person name="Rauscher S."/>
            <person name="Record E."/>
            <person name="Riano-Pachon D.M."/>
            <person name="Robert V."/>
            <person name="Roehrig J."/>
            <person name="Ruller R."/>
            <person name="Salamov A."/>
            <person name="Salih N.S."/>
            <person name="Samson R.A."/>
            <person name="Sandor E."/>
            <person name="Sanguinetti M."/>
            <person name="Schuetze T."/>
            <person name="Sepcic K."/>
            <person name="Shelest E."/>
            <person name="Sherlock G."/>
            <person name="Sophianopoulou V."/>
            <person name="Squina F.M."/>
            <person name="Sun H."/>
            <person name="Susca A."/>
            <person name="Todd R.B."/>
            <person name="Tsang A."/>
            <person name="Unkles S.E."/>
            <person name="van de Wiele N."/>
            <person name="van Rossen-Uffink D."/>
            <person name="Oliveira J.V."/>
            <person name="Vesth T.C."/>
            <person name="Visser J."/>
            <person name="Yu J.-H."/>
            <person name="Zhou M."/>
            <person name="Andersen M.R."/>
            <person name="Archer D.B."/>
            <person name="Baker S.E."/>
            <person name="Benoit I."/>
            <person name="Brakhage A.A."/>
            <person name="Braus G.H."/>
            <person name="Fischer R."/>
            <person name="Frisvad J.C."/>
            <person name="Goldman G.H."/>
            <person name="Houbraken J."/>
            <person name="Oakley B."/>
            <person name="Pocsi I."/>
            <person name="Scazzocchio C."/>
            <person name="Seiboth B."/>
            <person name="vanKuyk P.A."/>
            <person name="Wortman J."/>
            <person name="Dyer P.S."/>
            <person name="Grigoriev I.V."/>
        </authorList>
    </citation>
    <scope>NUCLEOTIDE SEQUENCE [LARGE SCALE GENOMIC DNA]</scope>
    <source>
        <strain evidence="3">CBS 101740 / IMI 381727 / IBT 21946</strain>
    </source>
</reference>
<dbReference type="GeneID" id="93575099"/>
<feature type="chain" id="PRO_5013245296" evidence="1">
    <location>
        <begin position="24"/>
        <end position="169"/>
    </location>
</feature>
<dbReference type="EMBL" id="KV878682">
    <property type="protein sequence ID" value="OJJ73918.1"/>
    <property type="molecule type" value="Genomic_DNA"/>
</dbReference>
<keyword evidence="3" id="KW-1185">Reference proteome</keyword>
<evidence type="ECO:0000313" key="3">
    <source>
        <dbReference type="Proteomes" id="UP000184499"/>
    </source>
</evidence>
<organism evidence="2 3">
    <name type="scientific">Aspergillus brasiliensis (strain CBS 101740 / IMI 381727 / IBT 21946)</name>
    <dbReference type="NCBI Taxonomy" id="767769"/>
    <lineage>
        <taxon>Eukaryota</taxon>
        <taxon>Fungi</taxon>
        <taxon>Dikarya</taxon>
        <taxon>Ascomycota</taxon>
        <taxon>Pezizomycotina</taxon>
        <taxon>Eurotiomycetes</taxon>
        <taxon>Eurotiomycetidae</taxon>
        <taxon>Eurotiales</taxon>
        <taxon>Aspergillaceae</taxon>
        <taxon>Aspergillus</taxon>
        <taxon>Aspergillus subgen. Circumdati</taxon>
    </lineage>
</organism>
<proteinExistence type="predicted"/>
<name>A0A1L9UQD4_ASPBC</name>
<dbReference type="OrthoDB" id="4405280at2759"/>
<dbReference type="AlphaFoldDB" id="A0A1L9UQD4"/>
<gene>
    <name evidence="2" type="ORF">ASPBRDRAFT_29082</name>
</gene>